<keyword evidence="2" id="KW-1185">Reference proteome</keyword>
<evidence type="ECO:0000313" key="1">
    <source>
        <dbReference type="EMBL" id="KAJ8113490.1"/>
    </source>
</evidence>
<dbReference type="EMBL" id="JAPHNI010000250">
    <property type="protein sequence ID" value="KAJ8113490.1"/>
    <property type="molecule type" value="Genomic_DNA"/>
</dbReference>
<name>A0ACC2IE60_9PLEO</name>
<protein>
    <submittedName>
        <fullName evidence="1">Uncharacterized protein</fullName>
    </submittedName>
</protein>
<comment type="caution">
    <text evidence="1">The sequence shown here is derived from an EMBL/GenBank/DDBJ whole genome shotgun (WGS) entry which is preliminary data.</text>
</comment>
<dbReference type="Proteomes" id="UP001153331">
    <property type="component" value="Unassembled WGS sequence"/>
</dbReference>
<sequence length="150" mass="16972">MTEFPPTLRPQRHRLTFPLPTPRNKRDSTGSYQSSGGKKPSLDFTQRIERKLAEYNASNNIFKRWLLEIVSWTISALCMGAVVGIYFRINGRLMSDHETALDSASVLSKIASAALIVPTSEALGQLKWDWFHNSNAVWDFEIFDKASRGP</sequence>
<evidence type="ECO:0000313" key="2">
    <source>
        <dbReference type="Proteomes" id="UP001153331"/>
    </source>
</evidence>
<reference evidence="1" key="1">
    <citation type="submission" date="2022-11" db="EMBL/GenBank/DDBJ databases">
        <title>Genome Sequence of Boeremia exigua.</title>
        <authorList>
            <person name="Buettner E."/>
        </authorList>
    </citation>
    <scope>NUCLEOTIDE SEQUENCE</scope>
    <source>
        <strain evidence="1">CU02</strain>
    </source>
</reference>
<organism evidence="1 2">
    <name type="scientific">Boeremia exigua</name>
    <dbReference type="NCBI Taxonomy" id="749465"/>
    <lineage>
        <taxon>Eukaryota</taxon>
        <taxon>Fungi</taxon>
        <taxon>Dikarya</taxon>
        <taxon>Ascomycota</taxon>
        <taxon>Pezizomycotina</taxon>
        <taxon>Dothideomycetes</taxon>
        <taxon>Pleosporomycetidae</taxon>
        <taxon>Pleosporales</taxon>
        <taxon>Pleosporineae</taxon>
        <taxon>Didymellaceae</taxon>
        <taxon>Boeremia</taxon>
    </lineage>
</organism>
<proteinExistence type="predicted"/>
<gene>
    <name evidence="1" type="ORF">OPT61_g4395</name>
</gene>
<accession>A0ACC2IE60</accession>